<accession>A0ABX7BQF1</accession>
<proteinExistence type="predicted"/>
<dbReference type="Proteomes" id="UP000595448">
    <property type="component" value="Chromosome"/>
</dbReference>
<reference evidence="2 3" key="1">
    <citation type="submission" date="2021-01" db="EMBL/GenBank/DDBJ databases">
        <title>Brevundimonas vitis sp. nov., an bacterium isolated from grape (Vitis vinifera).</title>
        <authorList>
            <person name="Jiang L."/>
            <person name="Lee J."/>
        </authorList>
    </citation>
    <scope>NUCLEOTIDE SEQUENCE [LARGE SCALE GENOMIC DNA]</scope>
    <source>
        <strain evidence="2 3">GRTSA-9</strain>
    </source>
</reference>
<name>A0ABX7BQF1_9CAUL</name>
<feature type="signal peptide" evidence="1">
    <location>
        <begin position="1"/>
        <end position="23"/>
    </location>
</feature>
<organism evidence="2 3">
    <name type="scientific">Brevundimonas vitisensis</name>
    <dbReference type="NCBI Taxonomy" id="2800818"/>
    <lineage>
        <taxon>Bacteria</taxon>
        <taxon>Pseudomonadati</taxon>
        <taxon>Pseudomonadota</taxon>
        <taxon>Alphaproteobacteria</taxon>
        <taxon>Caulobacterales</taxon>
        <taxon>Caulobacteraceae</taxon>
        <taxon>Brevundimonas</taxon>
    </lineage>
</organism>
<dbReference type="InterPro" id="IPR019613">
    <property type="entry name" value="DUF4198"/>
</dbReference>
<evidence type="ECO:0000313" key="2">
    <source>
        <dbReference type="EMBL" id="QQQ19796.1"/>
    </source>
</evidence>
<gene>
    <name evidence="2" type="ORF">JIP62_06845</name>
</gene>
<feature type="chain" id="PRO_5046326820" evidence="1">
    <location>
        <begin position="24"/>
        <end position="267"/>
    </location>
</feature>
<dbReference type="EMBL" id="CP067977">
    <property type="protein sequence ID" value="QQQ19796.1"/>
    <property type="molecule type" value="Genomic_DNA"/>
</dbReference>
<evidence type="ECO:0000256" key="1">
    <source>
        <dbReference type="SAM" id="SignalP"/>
    </source>
</evidence>
<evidence type="ECO:0000313" key="3">
    <source>
        <dbReference type="Proteomes" id="UP000595448"/>
    </source>
</evidence>
<dbReference type="RefSeq" id="WP_201104221.1">
    <property type="nucleotide sequence ID" value="NZ_CP067977.1"/>
</dbReference>
<keyword evidence="3" id="KW-1185">Reference proteome</keyword>
<protein>
    <submittedName>
        <fullName evidence="2">DUF4198 domain-containing protein</fullName>
    </submittedName>
</protein>
<keyword evidence="1" id="KW-0732">Signal</keyword>
<sequence>MKKRFALVALAAAALALPFAAQAHRAWLAPSSTVLSGAEAWVTFDAGMSNGVFIADHAAMRLDGLTITAPDGSALEAQNMMRGRYRSTFDLHLTQQGTYRIANVTSGMSATYKLNGEDQRWRGSAAEFPAAIPAGATDVVATRNANRIETYVTLGAPTDSVFTIKGDGIELVPVTHPNDLVAGEAATFKLTVDGLPAQGLEVTIARGGSRYRDNPEEMTVTTGADGAFSVTWPEAGMYWVNAQVRKPAQGADVATSAQYNGSLEVLP</sequence>
<dbReference type="Pfam" id="PF10670">
    <property type="entry name" value="DUF4198"/>
    <property type="match status" value="1"/>
</dbReference>